<dbReference type="EMBL" id="RRAZ01000054">
    <property type="protein sequence ID" value="RRH68854.1"/>
    <property type="molecule type" value="Genomic_DNA"/>
</dbReference>
<protein>
    <submittedName>
        <fullName evidence="2">Uncharacterized protein</fullName>
    </submittedName>
</protein>
<evidence type="ECO:0000313" key="3">
    <source>
        <dbReference type="Proteomes" id="UP000282125"/>
    </source>
</evidence>
<keyword evidence="1" id="KW-0812">Transmembrane</keyword>
<comment type="caution">
    <text evidence="2">The sequence shown here is derived from an EMBL/GenBank/DDBJ whole genome shotgun (WGS) entry which is preliminary data.</text>
</comment>
<name>A0A3P3D4Z0_9RHOB</name>
<sequence length="75" mass="7932">MNMLLIIFGLIIAGLGTLGFVDLIGFGCGMGTTGCRSTLWGRYFRHLPDPEGLVCLVIMAIAVALVLGGFSARRS</sequence>
<reference evidence="2 3" key="1">
    <citation type="submission" date="2018-11" db="EMBL/GenBank/DDBJ databases">
        <title>Gemmobacter sp. nov., YIM 102744-1 draft genome.</title>
        <authorList>
            <person name="Li G."/>
            <person name="Jiang Y."/>
        </authorList>
    </citation>
    <scope>NUCLEOTIDE SEQUENCE [LARGE SCALE GENOMIC DNA]</scope>
    <source>
        <strain evidence="2 3">YIM 102744-1</strain>
    </source>
</reference>
<feature type="transmembrane region" description="Helical" evidence="1">
    <location>
        <begin position="51"/>
        <end position="72"/>
    </location>
</feature>
<dbReference type="AlphaFoldDB" id="A0A3P3D4Z0"/>
<keyword evidence="3" id="KW-1185">Reference proteome</keyword>
<evidence type="ECO:0000256" key="1">
    <source>
        <dbReference type="SAM" id="Phobius"/>
    </source>
</evidence>
<accession>A0A3P3D4Z0</accession>
<evidence type="ECO:0000313" key="2">
    <source>
        <dbReference type="EMBL" id="RRH68854.1"/>
    </source>
</evidence>
<keyword evidence="1" id="KW-0472">Membrane</keyword>
<organism evidence="2 3">
    <name type="scientific">Falsigemmobacter faecalis</name>
    <dbReference type="NCBI Taxonomy" id="2488730"/>
    <lineage>
        <taxon>Bacteria</taxon>
        <taxon>Pseudomonadati</taxon>
        <taxon>Pseudomonadota</taxon>
        <taxon>Alphaproteobacteria</taxon>
        <taxon>Rhodobacterales</taxon>
        <taxon>Paracoccaceae</taxon>
        <taxon>Falsigemmobacter</taxon>
    </lineage>
</organism>
<gene>
    <name evidence="2" type="ORF">EG244_19210</name>
</gene>
<keyword evidence="1" id="KW-1133">Transmembrane helix</keyword>
<proteinExistence type="predicted"/>
<dbReference type="Proteomes" id="UP000282125">
    <property type="component" value="Unassembled WGS sequence"/>
</dbReference>
<dbReference type="RefSeq" id="WP_124966772.1">
    <property type="nucleotide sequence ID" value="NZ_RRAZ01000054.1"/>
</dbReference>